<evidence type="ECO:0000259" key="2">
    <source>
        <dbReference type="Pfam" id="PF04471"/>
    </source>
</evidence>
<keyword evidence="1" id="KW-0472">Membrane</keyword>
<dbReference type="InterPro" id="IPR052906">
    <property type="entry name" value="Type_IV_Methyl-Rstrct_Enzyme"/>
</dbReference>
<dbReference type="PANTHER" id="PTHR30015">
    <property type="entry name" value="MRR RESTRICTION SYSTEM PROTEIN"/>
    <property type="match status" value="1"/>
</dbReference>
<keyword evidence="3" id="KW-0378">Hydrolase</keyword>
<dbReference type="AlphaFoldDB" id="A0A2T3G6S6"/>
<name>A0A2T3G6S6_9FIRM</name>
<feature type="domain" description="Restriction endonuclease type IV Mrr" evidence="2">
    <location>
        <begin position="40"/>
        <end position="150"/>
    </location>
</feature>
<dbReference type="Proteomes" id="UP000240974">
    <property type="component" value="Unassembled WGS sequence"/>
</dbReference>
<evidence type="ECO:0000313" key="4">
    <source>
        <dbReference type="Proteomes" id="UP000240974"/>
    </source>
</evidence>
<gene>
    <name evidence="3" type="ORF">C7U54_00560</name>
</gene>
<dbReference type="EMBL" id="PYLQ01000001">
    <property type="protein sequence ID" value="PST43236.1"/>
    <property type="molecule type" value="Genomic_DNA"/>
</dbReference>
<keyword evidence="3" id="KW-0540">Nuclease</keyword>
<accession>A0A2T3G6S6</accession>
<dbReference type="SUPFAM" id="SSF52980">
    <property type="entry name" value="Restriction endonuclease-like"/>
    <property type="match status" value="1"/>
</dbReference>
<dbReference type="InterPro" id="IPR011335">
    <property type="entry name" value="Restrct_endonuc-II-like"/>
</dbReference>
<dbReference type="PANTHER" id="PTHR30015:SF6">
    <property type="entry name" value="SLL1429 PROTEIN"/>
    <property type="match status" value="1"/>
</dbReference>
<dbReference type="Pfam" id="PF04471">
    <property type="entry name" value="Mrr_cat"/>
    <property type="match status" value="1"/>
</dbReference>
<reference evidence="3 4" key="1">
    <citation type="journal article" date="2019" name="Int. J. Syst. Evol. Microbiol.">
        <title>Faecalibacillus intestinalis gen. nov., sp. nov. and Faecalibacillus faecis sp. nov., isolated from human faeces.</title>
        <authorList>
            <person name="Seo B."/>
            <person name="Jeon K."/>
            <person name="Baek I."/>
            <person name="Lee Y.M."/>
            <person name="Baek K."/>
            <person name="Ko G."/>
        </authorList>
    </citation>
    <scope>NUCLEOTIDE SEQUENCE [LARGE SCALE GENOMIC DNA]</scope>
    <source>
        <strain evidence="3 4">SNUG30099</strain>
    </source>
</reference>
<dbReference type="GO" id="GO:0009307">
    <property type="term" value="P:DNA restriction-modification system"/>
    <property type="evidence" value="ECO:0007669"/>
    <property type="project" value="InterPro"/>
</dbReference>
<dbReference type="RefSeq" id="WP_107028916.1">
    <property type="nucleotide sequence ID" value="NZ_JADPGG010000082.1"/>
</dbReference>
<dbReference type="InterPro" id="IPR011856">
    <property type="entry name" value="tRNA_endonuc-like_dom_sf"/>
</dbReference>
<evidence type="ECO:0000256" key="1">
    <source>
        <dbReference type="SAM" id="Phobius"/>
    </source>
</evidence>
<sequence length="223" mass="26930">MSFIYNFFLLYPYWFIKTIIHWILQFYKNIFCLHINENKIDQLSGFEFELLVQKLLIKSGYHDVKITQTSGDYGIDILAKKKHVFYGFQCKRYQKNIGVSAIQQAYGGISYYHLDRAIVITNSYFTEAAYQLAAINDILLIDRQKLLKMLKKSKFFSSQIPFYCYIVDIFIIGLFYYIYLQLRDLIYLSLCLFHLLLLIYMFFKTLRYKKYNQIKEYTIHDYQ</sequence>
<keyword evidence="4" id="KW-1185">Reference proteome</keyword>
<evidence type="ECO:0000313" key="3">
    <source>
        <dbReference type="EMBL" id="PST43236.1"/>
    </source>
</evidence>
<comment type="caution">
    <text evidence="3">The sequence shown here is derived from an EMBL/GenBank/DDBJ whole genome shotgun (WGS) entry which is preliminary data.</text>
</comment>
<feature type="transmembrane region" description="Helical" evidence="1">
    <location>
        <begin position="185"/>
        <end position="203"/>
    </location>
</feature>
<keyword evidence="1" id="KW-0812">Transmembrane</keyword>
<feature type="transmembrane region" description="Helical" evidence="1">
    <location>
        <begin position="160"/>
        <end position="179"/>
    </location>
</feature>
<protein>
    <submittedName>
        <fullName evidence="3">Restriction endonuclease</fullName>
    </submittedName>
</protein>
<feature type="transmembrane region" description="Helical" evidence="1">
    <location>
        <begin position="6"/>
        <end position="24"/>
    </location>
</feature>
<dbReference type="GO" id="GO:0015666">
    <property type="term" value="F:restriction endodeoxyribonuclease activity"/>
    <property type="evidence" value="ECO:0007669"/>
    <property type="project" value="TreeGrafter"/>
</dbReference>
<organism evidence="3 4">
    <name type="scientific">Faecalibacillus intestinalis</name>
    <dbReference type="NCBI Taxonomy" id="1982626"/>
    <lineage>
        <taxon>Bacteria</taxon>
        <taxon>Bacillati</taxon>
        <taxon>Bacillota</taxon>
        <taxon>Erysipelotrichia</taxon>
        <taxon>Erysipelotrichales</taxon>
        <taxon>Coprobacillaceae</taxon>
        <taxon>Faecalibacillus</taxon>
    </lineage>
</organism>
<proteinExistence type="predicted"/>
<dbReference type="Gene3D" id="3.40.1350.10">
    <property type="match status" value="1"/>
</dbReference>
<dbReference type="GO" id="GO:0003677">
    <property type="term" value="F:DNA binding"/>
    <property type="evidence" value="ECO:0007669"/>
    <property type="project" value="InterPro"/>
</dbReference>
<keyword evidence="3" id="KW-0255">Endonuclease</keyword>
<keyword evidence="1" id="KW-1133">Transmembrane helix</keyword>
<dbReference type="InterPro" id="IPR007560">
    <property type="entry name" value="Restrct_endonuc_IV_Mrr"/>
</dbReference>